<gene>
    <name evidence="7" type="ORF">MANES_15G077600v8</name>
</gene>
<dbReference type="Proteomes" id="UP000091857">
    <property type="component" value="Chromosome 15"/>
</dbReference>
<feature type="compositionally biased region" description="Pro residues" evidence="3">
    <location>
        <begin position="416"/>
        <end position="434"/>
    </location>
</feature>
<evidence type="ECO:0000313" key="7">
    <source>
        <dbReference type="EMBL" id="OAY28573.1"/>
    </source>
</evidence>
<dbReference type="SMART" id="SM00498">
    <property type="entry name" value="FH2"/>
    <property type="match status" value="1"/>
</dbReference>
<dbReference type="InterPro" id="IPR015425">
    <property type="entry name" value="FH2_Formin"/>
</dbReference>
<dbReference type="OrthoDB" id="1668162at2759"/>
<sequence length="979" mass="106700">MVIRQQMIRVRSSYCMFLVILICASSVGSLENRKRTEDVSLSQLVDQVTGKVDEGMAELLWISCRLDLLCLKEAKKDLNFCFPEETSDMASGSNSDGRLLTKRRLWKMIKVQNPQLKHTLLDCMRKNNIMLHVSGQSGSSFQRTRYLDSILPMPTVPKRNLLQSIADVPASAPVPADGSPFLSPVPSPDLSPSPASAPSPVPTSSPVSAPPPRRPFFPQPGDRSPPLLPPFAEDGSAASASGPSVEPGSHRRNRKAIIIAVAVTAAVTFVFAALFFFCCTKICQKHSRGRRNDEKPLLGVSLTDYSTGSPRNHKSFGLVNTNNEEKADHQSINKNSSHQRKDSSLDNVMSDSLHASSDEIALSAESFSKYSNTIAQVPSPGRVDNLLPLKPPPGRAVPLPPEPPASLRPPTRKADPPPPPPPPPPCASPLPPPKASGSMGPGPPGPPPPPPMAPGAKPRPSPPPPPPPKAGPAPPQPPPPLPMGSKVPRPPTGLKHPPNAATGEGDGADGEANTSKAKLKPFFWDKVLANPDHSMVWHQIKSGSFQFNEEMIETLFGYAPADRNKTGHKKDSSSQDPTSHFIQILDTKKAQNLAILLRALNVTTEEVCDALHEGNELPVELLQTLLKMAPTADEELKLRLYTGELSELGNAERFLKALVDIPFAYKRLEALLFMCTLREDVGTTKESFETLEIACKELRNSRLFLKLLEAVLKTGNRMNDGTYRGGAQAFKLDTLLKLSDVRGKDGKTTLLHFVVQEIIRSEGAKVARAARESQTLSNISVKTDDLHGGITPDTEHDYGKLGLQVVSRLSSELENVKKAANFDSDSLTGTVAKLGFSLLGTQEFLTKDMNSLGEESKFHETLKSFVQNAEVDVMWLLEEEKRIMALVKSTGDYFHGKAGKDEGLRLFVIVRDFLIILDKVCKQVEEAQKKAERSQKKESSGAPSHSSSNQQLSPDFRPRLFPAIPEQDFETSSSDGETE</sequence>
<feature type="domain" description="FH2" evidence="6">
    <location>
        <begin position="509"/>
        <end position="943"/>
    </location>
</feature>
<dbReference type="Pfam" id="PF02181">
    <property type="entry name" value="FH2"/>
    <property type="match status" value="1"/>
</dbReference>
<feature type="compositionally biased region" description="Polar residues" evidence="3">
    <location>
        <begin position="941"/>
        <end position="953"/>
    </location>
</feature>
<evidence type="ECO:0000256" key="3">
    <source>
        <dbReference type="SAM" id="MobiDB-lite"/>
    </source>
</evidence>
<feature type="chain" id="PRO_5012112730" description="Formin-like protein" evidence="5">
    <location>
        <begin position="30"/>
        <end position="979"/>
    </location>
</feature>
<feature type="region of interest" description="Disordered" evidence="3">
    <location>
        <begin position="928"/>
        <end position="979"/>
    </location>
</feature>
<keyword evidence="4" id="KW-0472">Membrane</keyword>
<feature type="signal peptide" evidence="5">
    <location>
        <begin position="1"/>
        <end position="29"/>
    </location>
</feature>
<feature type="region of interest" description="Disordered" evidence="3">
    <location>
        <begin position="324"/>
        <end position="344"/>
    </location>
</feature>
<dbReference type="InterPro" id="IPR042201">
    <property type="entry name" value="FH2_Formin_sf"/>
</dbReference>
<reference evidence="8" key="1">
    <citation type="journal article" date="2016" name="Nat. Biotechnol.">
        <title>Sequencing wild and cultivated cassava and related species reveals extensive interspecific hybridization and genetic diversity.</title>
        <authorList>
            <person name="Bredeson J.V."/>
            <person name="Lyons J.B."/>
            <person name="Prochnik S.E."/>
            <person name="Wu G.A."/>
            <person name="Ha C.M."/>
            <person name="Edsinger-Gonzales E."/>
            <person name="Grimwood J."/>
            <person name="Schmutz J."/>
            <person name="Rabbi I.Y."/>
            <person name="Egesi C."/>
            <person name="Nauluvula P."/>
            <person name="Lebot V."/>
            <person name="Ndunguru J."/>
            <person name="Mkamilo G."/>
            <person name="Bart R.S."/>
            <person name="Setter T.L."/>
            <person name="Gleadow R.M."/>
            <person name="Kulakow P."/>
            <person name="Ferguson M.E."/>
            <person name="Rounsley S."/>
            <person name="Rokhsar D.S."/>
        </authorList>
    </citation>
    <scope>NUCLEOTIDE SEQUENCE [LARGE SCALE GENOMIC DNA]</scope>
    <source>
        <strain evidence="8">cv. AM560-2</strain>
    </source>
</reference>
<dbReference type="AlphaFoldDB" id="A0A2C9UF06"/>
<feature type="compositionally biased region" description="Polar residues" evidence="3">
    <location>
        <begin position="970"/>
        <end position="979"/>
    </location>
</feature>
<feature type="transmembrane region" description="Helical" evidence="4">
    <location>
        <begin position="256"/>
        <end position="278"/>
    </location>
</feature>
<dbReference type="GO" id="GO:0005856">
    <property type="term" value="C:cytoskeleton"/>
    <property type="evidence" value="ECO:0000318"/>
    <property type="project" value="GO_Central"/>
</dbReference>
<dbReference type="Gramene" id="Manes.15G077600.1.v8.1">
    <property type="protein sequence ID" value="Manes.15G077600.1.v8.1.CDS"/>
    <property type="gene ID" value="Manes.15G077600.v8.1"/>
</dbReference>
<dbReference type="GO" id="GO:0045010">
    <property type="term" value="P:actin nucleation"/>
    <property type="evidence" value="ECO:0007669"/>
    <property type="project" value="InterPro"/>
</dbReference>
<proteinExistence type="inferred from homology"/>
<evidence type="ECO:0000259" key="6">
    <source>
        <dbReference type="PROSITE" id="PS51444"/>
    </source>
</evidence>
<keyword evidence="8" id="KW-1185">Reference proteome</keyword>
<keyword evidence="5" id="KW-0732">Signal</keyword>
<feature type="region of interest" description="Disordered" evidence="3">
    <location>
        <begin position="376"/>
        <end position="514"/>
    </location>
</feature>
<keyword evidence="4" id="KW-0812">Transmembrane</keyword>
<evidence type="ECO:0000256" key="4">
    <source>
        <dbReference type="SAM" id="Phobius"/>
    </source>
</evidence>
<dbReference type="GO" id="GO:0051015">
    <property type="term" value="F:actin filament binding"/>
    <property type="evidence" value="ECO:0000318"/>
    <property type="project" value="GO_Central"/>
</dbReference>
<feature type="compositionally biased region" description="Pro residues" evidence="3">
    <location>
        <begin position="441"/>
        <end position="482"/>
    </location>
</feature>
<keyword evidence="4" id="KW-1133">Transmembrane helix</keyword>
<dbReference type="SUPFAM" id="SSF101447">
    <property type="entry name" value="Formin homology 2 domain (FH2 domain)"/>
    <property type="match status" value="1"/>
</dbReference>
<dbReference type="OMA" id="WLNCRIE"/>
<dbReference type="InterPro" id="IPR027643">
    <property type="entry name" value="Formin-like_plant"/>
</dbReference>
<feature type="compositionally biased region" description="Pro residues" evidence="3">
    <location>
        <begin position="389"/>
        <end position="407"/>
    </location>
</feature>
<dbReference type="PANTHER" id="PTHR23213">
    <property type="entry name" value="FORMIN-RELATED"/>
    <property type="match status" value="1"/>
</dbReference>
<dbReference type="PANTHER" id="PTHR23213:SF269">
    <property type="entry name" value="FORMIN-LIKE PROTEIN 5"/>
    <property type="match status" value="1"/>
</dbReference>
<dbReference type="Gene3D" id="1.20.58.2220">
    <property type="entry name" value="Formin, FH2 domain"/>
    <property type="match status" value="1"/>
</dbReference>
<feature type="region of interest" description="Disordered" evidence="3">
    <location>
        <begin position="177"/>
        <end position="250"/>
    </location>
</feature>
<comment type="caution">
    <text evidence="7">The sequence shown here is derived from an EMBL/GenBank/DDBJ whole genome shotgun (WGS) entry which is preliminary data.</text>
</comment>
<protein>
    <recommendedName>
        <fullName evidence="2">Formin-like protein</fullName>
    </recommendedName>
</protein>
<dbReference type="PROSITE" id="PS51444">
    <property type="entry name" value="FH2"/>
    <property type="match status" value="1"/>
</dbReference>
<feature type="compositionally biased region" description="Pro residues" evidence="3">
    <location>
        <begin position="183"/>
        <end position="218"/>
    </location>
</feature>
<name>A0A2C9UF06_MANES</name>
<accession>A0A2C9UF06</accession>
<comment type="similarity">
    <text evidence="1">Belongs to the formin-like family. Class-I subfamily.</text>
</comment>
<dbReference type="STRING" id="3983.A0A2C9UF06"/>
<evidence type="ECO:0000256" key="2">
    <source>
        <dbReference type="RuleBase" id="RU361260"/>
    </source>
</evidence>
<dbReference type="GO" id="GO:0030036">
    <property type="term" value="P:actin cytoskeleton organization"/>
    <property type="evidence" value="ECO:0000318"/>
    <property type="project" value="GO_Central"/>
</dbReference>
<evidence type="ECO:0000256" key="1">
    <source>
        <dbReference type="ARBA" id="ARBA00025793"/>
    </source>
</evidence>
<evidence type="ECO:0000256" key="5">
    <source>
        <dbReference type="SAM" id="SignalP"/>
    </source>
</evidence>
<organism evidence="7 8">
    <name type="scientific">Manihot esculenta</name>
    <name type="common">Cassava</name>
    <name type="synonym">Jatropha manihot</name>
    <dbReference type="NCBI Taxonomy" id="3983"/>
    <lineage>
        <taxon>Eukaryota</taxon>
        <taxon>Viridiplantae</taxon>
        <taxon>Streptophyta</taxon>
        <taxon>Embryophyta</taxon>
        <taxon>Tracheophyta</taxon>
        <taxon>Spermatophyta</taxon>
        <taxon>Magnoliopsida</taxon>
        <taxon>eudicotyledons</taxon>
        <taxon>Gunneridae</taxon>
        <taxon>Pentapetalae</taxon>
        <taxon>rosids</taxon>
        <taxon>fabids</taxon>
        <taxon>Malpighiales</taxon>
        <taxon>Euphorbiaceae</taxon>
        <taxon>Crotonoideae</taxon>
        <taxon>Manihoteae</taxon>
        <taxon>Manihot</taxon>
    </lineage>
</organism>
<evidence type="ECO:0000313" key="8">
    <source>
        <dbReference type="Proteomes" id="UP000091857"/>
    </source>
</evidence>
<feature type="compositionally biased region" description="Basic and acidic residues" evidence="3">
    <location>
        <begin position="928"/>
        <end position="939"/>
    </location>
</feature>
<dbReference type="EMBL" id="CM004401">
    <property type="protein sequence ID" value="OAY28573.1"/>
    <property type="molecule type" value="Genomic_DNA"/>
</dbReference>